<evidence type="ECO:0000313" key="2">
    <source>
        <dbReference type="Proteomes" id="UP000179279"/>
    </source>
</evidence>
<protein>
    <submittedName>
        <fullName evidence="1">Uncharacterized protein</fullName>
    </submittedName>
</protein>
<evidence type="ECO:0000313" key="1">
    <source>
        <dbReference type="EMBL" id="OGY30459.1"/>
    </source>
</evidence>
<organism evidence="1 2">
    <name type="scientific">Candidatus Woykebacteria bacterium RIFCSPLOWO2_01_FULL_41_12</name>
    <dbReference type="NCBI Taxonomy" id="1802604"/>
    <lineage>
        <taxon>Bacteria</taxon>
        <taxon>Candidatus Woykeibacteriota</taxon>
    </lineage>
</organism>
<sequence length="121" mass="13936">MEKEIFKQFEKQFGGEWVCSCGNPFKSDWVETISQNKNSFLAKYHCRICGQEQVFAASSDYQTEIIELPVVELNPTTLSSDDVLDIREEIAKLKLAQIRMLTRKSRGAKIPLSRIDHKRTP</sequence>
<comment type="caution">
    <text evidence="1">The sequence shown here is derived from an EMBL/GenBank/DDBJ whole genome shotgun (WGS) entry which is preliminary data.</text>
</comment>
<accession>A0A1G1WRV7</accession>
<dbReference type="AlphaFoldDB" id="A0A1G1WRV7"/>
<name>A0A1G1WRV7_9BACT</name>
<gene>
    <name evidence="1" type="ORF">A3A57_01275</name>
</gene>
<proteinExistence type="predicted"/>
<reference evidence="1 2" key="1">
    <citation type="journal article" date="2016" name="Nat. Commun.">
        <title>Thousands of microbial genomes shed light on interconnected biogeochemical processes in an aquifer system.</title>
        <authorList>
            <person name="Anantharaman K."/>
            <person name="Brown C.T."/>
            <person name="Hug L.A."/>
            <person name="Sharon I."/>
            <person name="Castelle C.J."/>
            <person name="Probst A.J."/>
            <person name="Thomas B.C."/>
            <person name="Singh A."/>
            <person name="Wilkins M.J."/>
            <person name="Karaoz U."/>
            <person name="Brodie E.L."/>
            <person name="Williams K.H."/>
            <person name="Hubbard S.S."/>
            <person name="Banfield J.F."/>
        </authorList>
    </citation>
    <scope>NUCLEOTIDE SEQUENCE [LARGE SCALE GENOMIC DNA]</scope>
</reference>
<dbReference type="Proteomes" id="UP000179279">
    <property type="component" value="Unassembled WGS sequence"/>
</dbReference>
<dbReference type="EMBL" id="MHDA01000054">
    <property type="protein sequence ID" value="OGY30459.1"/>
    <property type="molecule type" value="Genomic_DNA"/>
</dbReference>